<proteinExistence type="predicted"/>
<organism evidence="3 4">
    <name type="scientific">Nocardioides pocheonensis</name>
    <dbReference type="NCBI Taxonomy" id="661485"/>
    <lineage>
        <taxon>Bacteria</taxon>
        <taxon>Bacillati</taxon>
        <taxon>Actinomycetota</taxon>
        <taxon>Actinomycetes</taxon>
        <taxon>Propionibacteriales</taxon>
        <taxon>Nocardioidaceae</taxon>
        <taxon>Nocardioides</taxon>
    </lineage>
</organism>
<evidence type="ECO:0000313" key="3">
    <source>
        <dbReference type="EMBL" id="RNM13802.1"/>
    </source>
</evidence>
<dbReference type="Proteomes" id="UP000279994">
    <property type="component" value="Unassembled WGS sequence"/>
</dbReference>
<feature type="transmembrane region" description="Helical" evidence="1">
    <location>
        <begin position="210"/>
        <end position="233"/>
    </location>
</feature>
<feature type="domain" description="Acyltransferase 3" evidence="2">
    <location>
        <begin position="15"/>
        <end position="365"/>
    </location>
</feature>
<dbReference type="RefSeq" id="WP_123223209.1">
    <property type="nucleotide sequence ID" value="NZ_RJSF01000040.1"/>
</dbReference>
<dbReference type="InterPro" id="IPR002656">
    <property type="entry name" value="Acyl_transf_3_dom"/>
</dbReference>
<accession>A0A3N0GNS9</accession>
<feature type="transmembrane region" description="Helical" evidence="1">
    <location>
        <begin position="54"/>
        <end position="72"/>
    </location>
</feature>
<keyword evidence="3" id="KW-0808">Transferase</keyword>
<feature type="transmembrane region" description="Helical" evidence="1">
    <location>
        <begin position="245"/>
        <end position="267"/>
    </location>
</feature>
<dbReference type="AlphaFoldDB" id="A0A3N0GNS9"/>
<evidence type="ECO:0000256" key="1">
    <source>
        <dbReference type="SAM" id="Phobius"/>
    </source>
</evidence>
<keyword evidence="3" id="KW-0012">Acyltransferase</keyword>
<keyword evidence="1" id="KW-0812">Transmembrane</keyword>
<gene>
    <name evidence="3" type="ORF">EFL26_12595</name>
</gene>
<dbReference type="EMBL" id="RJSF01000040">
    <property type="protein sequence ID" value="RNM13802.1"/>
    <property type="molecule type" value="Genomic_DNA"/>
</dbReference>
<feature type="transmembrane region" description="Helical" evidence="1">
    <location>
        <begin position="12"/>
        <end position="34"/>
    </location>
</feature>
<dbReference type="PANTHER" id="PTHR23028:SF53">
    <property type="entry name" value="ACYL_TRANSF_3 DOMAIN-CONTAINING PROTEIN"/>
    <property type="match status" value="1"/>
</dbReference>
<dbReference type="Pfam" id="PF01757">
    <property type="entry name" value="Acyl_transf_3"/>
    <property type="match status" value="1"/>
</dbReference>
<feature type="transmembrane region" description="Helical" evidence="1">
    <location>
        <begin position="279"/>
        <end position="299"/>
    </location>
</feature>
<sequence>MSEHRHPGTQKAWLPGIEALRGIAALTVVSHHMWTLSREPRFPGSFLMEGFGNWGVNLFFMLSGFLLAETFWNERPADLRVYWIRRIFRIAPAYYVNVAILFLFFAGPHLVFSQTGAKQVAASFTFTHALFPSTASSLNVNGALWTLTIEMMLYAFLPLLALAVKRAPWLSLALIALTGLAWRGLVAFAGDGLREFYFHGAAVDTGVESLFIARQFIGALAIFALGIGARWLVVRGHCARVYRWFPRMSTSLFILMAIPSALLLHWVERGSNFRNGLFFVGYDFVVMLLMVPALIMAAYPGEFSPSPLRSVSTWLGERSYSIYLWHFPLILAVYERGPLRHLPATGGYAWRLPLVLVLTLVFASVSYATVERPGMEWGRRITQRLRQPQPQPTKERALA</sequence>
<dbReference type="GO" id="GO:0016747">
    <property type="term" value="F:acyltransferase activity, transferring groups other than amino-acyl groups"/>
    <property type="evidence" value="ECO:0007669"/>
    <property type="project" value="InterPro"/>
</dbReference>
<feature type="transmembrane region" description="Helical" evidence="1">
    <location>
        <begin position="349"/>
        <end position="370"/>
    </location>
</feature>
<dbReference type="OrthoDB" id="5242306at2"/>
<keyword evidence="1" id="KW-1133">Transmembrane helix</keyword>
<evidence type="ECO:0000313" key="4">
    <source>
        <dbReference type="Proteomes" id="UP000279994"/>
    </source>
</evidence>
<feature type="transmembrane region" description="Helical" evidence="1">
    <location>
        <begin position="320"/>
        <end position="337"/>
    </location>
</feature>
<keyword evidence="4" id="KW-1185">Reference proteome</keyword>
<name>A0A3N0GNS9_9ACTN</name>
<dbReference type="GO" id="GO:0000271">
    <property type="term" value="P:polysaccharide biosynthetic process"/>
    <property type="evidence" value="ECO:0007669"/>
    <property type="project" value="TreeGrafter"/>
</dbReference>
<feature type="transmembrane region" description="Helical" evidence="1">
    <location>
        <begin position="169"/>
        <end position="190"/>
    </location>
</feature>
<feature type="transmembrane region" description="Helical" evidence="1">
    <location>
        <begin position="93"/>
        <end position="112"/>
    </location>
</feature>
<dbReference type="PANTHER" id="PTHR23028">
    <property type="entry name" value="ACETYLTRANSFERASE"/>
    <property type="match status" value="1"/>
</dbReference>
<dbReference type="InterPro" id="IPR050879">
    <property type="entry name" value="Acyltransferase_3"/>
</dbReference>
<evidence type="ECO:0000259" key="2">
    <source>
        <dbReference type="Pfam" id="PF01757"/>
    </source>
</evidence>
<reference evidence="3 4" key="1">
    <citation type="submission" date="2018-11" db="EMBL/GenBank/DDBJ databases">
        <authorList>
            <person name="Li F."/>
        </authorList>
    </citation>
    <scope>NUCLEOTIDE SEQUENCE [LARGE SCALE GENOMIC DNA]</scope>
    <source>
        <strain evidence="3 4">Gsoil 818</strain>
    </source>
</reference>
<keyword evidence="1" id="KW-0472">Membrane</keyword>
<comment type="caution">
    <text evidence="3">The sequence shown here is derived from an EMBL/GenBank/DDBJ whole genome shotgun (WGS) entry which is preliminary data.</text>
</comment>
<feature type="transmembrane region" description="Helical" evidence="1">
    <location>
        <begin position="142"/>
        <end position="162"/>
    </location>
</feature>
<protein>
    <submittedName>
        <fullName evidence="3">Acyltransferase</fullName>
    </submittedName>
</protein>
<dbReference type="GO" id="GO:0016020">
    <property type="term" value="C:membrane"/>
    <property type="evidence" value="ECO:0007669"/>
    <property type="project" value="TreeGrafter"/>
</dbReference>